<gene>
    <name evidence="1" type="ORF">S01H1_86268</name>
</gene>
<name>X0YEN1_9ZZZZ</name>
<dbReference type="EMBL" id="BARS01059665">
    <property type="protein sequence ID" value="GAG47133.1"/>
    <property type="molecule type" value="Genomic_DNA"/>
</dbReference>
<protein>
    <submittedName>
        <fullName evidence="1">Uncharacterized protein</fullName>
    </submittedName>
</protein>
<reference evidence="1" key="1">
    <citation type="journal article" date="2014" name="Front. Microbiol.">
        <title>High frequency of phylogenetically diverse reductive dehalogenase-homologous genes in deep subseafloor sedimentary metagenomes.</title>
        <authorList>
            <person name="Kawai M."/>
            <person name="Futagami T."/>
            <person name="Toyoda A."/>
            <person name="Takaki Y."/>
            <person name="Nishi S."/>
            <person name="Hori S."/>
            <person name="Arai W."/>
            <person name="Tsubouchi T."/>
            <person name="Morono Y."/>
            <person name="Uchiyama I."/>
            <person name="Ito T."/>
            <person name="Fujiyama A."/>
            <person name="Inagaki F."/>
            <person name="Takami H."/>
        </authorList>
    </citation>
    <scope>NUCLEOTIDE SEQUENCE</scope>
    <source>
        <strain evidence="1">Expedition CK06-06</strain>
    </source>
</reference>
<comment type="caution">
    <text evidence="1">The sequence shown here is derived from an EMBL/GenBank/DDBJ whole genome shotgun (WGS) entry which is preliminary data.</text>
</comment>
<evidence type="ECO:0000313" key="1">
    <source>
        <dbReference type="EMBL" id="GAG47133.1"/>
    </source>
</evidence>
<dbReference type="AlphaFoldDB" id="X0YEN1"/>
<proteinExistence type="predicted"/>
<feature type="non-terminal residue" evidence="1">
    <location>
        <position position="35"/>
    </location>
</feature>
<organism evidence="1">
    <name type="scientific">marine sediment metagenome</name>
    <dbReference type="NCBI Taxonomy" id="412755"/>
    <lineage>
        <taxon>unclassified sequences</taxon>
        <taxon>metagenomes</taxon>
        <taxon>ecological metagenomes</taxon>
    </lineage>
</organism>
<sequence length="35" mass="4097">MFYDKIRCGILHQAEVKSSSRIRIDSNLPIVKYSK</sequence>
<accession>X0YEN1</accession>